<accession>A0A1F5FVN7</accession>
<proteinExistence type="predicted"/>
<dbReference type="GO" id="GO:0016758">
    <property type="term" value="F:hexosyltransferase activity"/>
    <property type="evidence" value="ECO:0007669"/>
    <property type="project" value="InterPro"/>
</dbReference>
<dbReference type="EMBL" id="MFAQ01000011">
    <property type="protein sequence ID" value="OGD83655.1"/>
    <property type="molecule type" value="Genomic_DNA"/>
</dbReference>
<feature type="domain" description="Glycosyl transferase family 28 C-terminal" evidence="5">
    <location>
        <begin position="182"/>
        <end position="342"/>
    </location>
</feature>
<sequence>MKKLVIFTGGHYNSALEVAKFLKRKGYRILWLGHKYNLADNKSLSGEYHDVKAESIHFLELKTGRFYKKINPKQLLLIVSGIFRSFYYLLKYKPSLIYSSGGFMAVPVVLAGFFLGIPSVTHEQTVVAGWANKAIAPFVKKVFLTYKDKTNQFPPKKSVVVGMPLNSELLNPKNNVKTKARVLFITAGKQGSDIINKMVFPLIPRLVEDYHVVHQLGANKKLNHQATAQKIKRELGPKSSRYTYANYFYGKDQATYMRSANLIICRAGAHTVYEIVALNKKAIIIPISWVSHQEQLLNAQYAKSVVDSLILKEADLTPQSLSAKIVEAESQQDRKLPTRIQNNAVEKIYLELEKMALL</sequence>
<dbReference type="PANTHER" id="PTHR21015:SF22">
    <property type="entry name" value="GLYCOSYLTRANSFERASE"/>
    <property type="match status" value="1"/>
</dbReference>
<evidence type="ECO:0000259" key="4">
    <source>
        <dbReference type="Pfam" id="PF03033"/>
    </source>
</evidence>
<gene>
    <name evidence="6" type="ORF">A2572_01365</name>
</gene>
<evidence type="ECO:0000256" key="1">
    <source>
        <dbReference type="ARBA" id="ARBA00022676"/>
    </source>
</evidence>
<comment type="caution">
    <text evidence="6">The sequence shown here is derived from an EMBL/GenBank/DDBJ whole genome shotgun (WGS) entry which is preliminary data.</text>
</comment>
<keyword evidence="3" id="KW-0812">Transmembrane</keyword>
<dbReference type="AlphaFoldDB" id="A0A1F5FVN7"/>
<dbReference type="Gene3D" id="3.40.50.2000">
    <property type="entry name" value="Glycogen Phosphorylase B"/>
    <property type="match status" value="2"/>
</dbReference>
<evidence type="ECO:0000313" key="7">
    <source>
        <dbReference type="Proteomes" id="UP000179237"/>
    </source>
</evidence>
<dbReference type="GO" id="GO:1901137">
    <property type="term" value="P:carbohydrate derivative biosynthetic process"/>
    <property type="evidence" value="ECO:0007669"/>
    <property type="project" value="UniProtKB-ARBA"/>
</dbReference>
<reference evidence="6 7" key="1">
    <citation type="journal article" date="2016" name="Nat. Commun.">
        <title>Thousands of microbial genomes shed light on interconnected biogeochemical processes in an aquifer system.</title>
        <authorList>
            <person name="Anantharaman K."/>
            <person name="Brown C.T."/>
            <person name="Hug L.A."/>
            <person name="Sharon I."/>
            <person name="Castelle C.J."/>
            <person name="Probst A.J."/>
            <person name="Thomas B.C."/>
            <person name="Singh A."/>
            <person name="Wilkins M.J."/>
            <person name="Karaoz U."/>
            <person name="Brodie E.L."/>
            <person name="Williams K.H."/>
            <person name="Hubbard S.S."/>
            <person name="Banfield J.F."/>
        </authorList>
    </citation>
    <scope>NUCLEOTIDE SEQUENCE [LARGE SCALE GENOMIC DNA]</scope>
</reference>
<evidence type="ECO:0000256" key="2">
    <source>
        <dbReference type="ARBA" id="ARBA00022679"/>
    </source>
</evidence>
<dbReference type="SUPFAM" id="SSF53756">
    <property type="entry name" value="UDP-Glycosyltransferase/glycogen phosphorylase"/>
    <property type="match status" value="1"/>
</dbReference>
<keyword evidence="3" id="KW-1133">Transmembrane helix</keyword>
<dbReference type="CDD" id="cd03785">
    <property type="entry name" value="GT28_MurG"/>
    <property type="match status" value="1"/>
</dbReference>
<dbReference type="Pfam" id="PF04101">
    <property type="entry name" value="Glyco_tran_28_C"/>
    <property type="match status" value="1"/>
</dbReference>
<keyword evidence="2" id="KW-0808">Transferase</keyword>
<evidence type="ECO:0000313" key="6">
    <source>
        <dbReference type="EMBL" id="OGD83655.1"/>
    </source>
</evidence>
<feature type="domain" description="Glycosyltransferase family 28 N-terminal" evidence="4">
    <location>
        <begin position="8"/>
        <end position="143"/>
    </location>
</feature>
<keyword evidence="1" id="KW-0328">Glycosyltransferase</keyword>
<evidence type="ECO:0000259" key="5">
    <source>
        <dbReference type="Pfam" id="PF04101"/>
    </source>
</evidence>
<dbReference type="InterPro" id="IPR004276">
    <property type="entry name" value="GlycoTrans_28_N"/>
</dbReference>
<evidence type="ECO:0000256" key="3">
    <source>
        <dbReference type="SAM" id="Phobius"/>
    </source>
</evidence>
<keyword evidence="3" id="KW-0472">Membrane</keyword>
<name>A0A1F5FVN7_9BACT</name>
<dbReference type="Pfam" id="PF03033">
    <property type="entry name" value="Glyco_transf_28"/>
    <property type="match status" value="1"/>
</dbReference>
<dbReference type="PANTHER" id="PTHR21015">
    <property type="entry name" value="UDP-N-ACETYLGLUCOSAMINE--N-ACETYLMURAMYL-(PENTAPEPTIDE) PYROPHOSPHORYL-UNDECAPRENOL N-ACETYLGLUCOSAMINE TRANSFERASE 1"/>
    <property type="match status" value="1"/>
</dbReference>
<evidence type="ECO:0008006" key="8">
    <source>
        <dbReference type="Google" id="ProtNLM"/>
    </source>
</evidence>
<dbReference type="Proteomes" id="UP000179237">
    <property type="component" value="Unassembled WGS sequence"/>
</dbReference>
<organism evidence="6 7">
    <name type="scientific">Candidatus Collierbacteria bacterium RIFOXYD1_FULL_40_9</name>
    <dbReference type="NCBI Taxonomy" id="1817731"/>
    <lineage>
        <taxon>Bacteria</taxon>
        <taxon>Candidatus Collieribacteriota</taxon>
    </lineage>
</organism>
<dbReference type="GO" id="GO:0005975">
    <property type="term" value="P:carbohydrate metabolic process"/>
    <property type="evidence" value="ECO:0007669"/>
    <property type="project" value="InterPro"/>
</dbReference>
<dbReference type="InterPro" id="IPR007235">
    <property type="entry name" value="Glyco_trans_28_C"/>
</dbReference>
<protein>
    <recommendedName>
        <fullName evidence="8">Undecaprenyl-PP-MurNAc-pentapeptide-UDPGlcNAc GlcNAc transferase</fullName>
    </recommendedName>
</protein>
<feature type="transmembrane region" description="Helical" evidence="3">
    <location>
        <begin position="96"/>
        <end position="117"/>
    </location>
</feature>